<dbReference type="SMART" id="SM00422">
    <property type="entry name" value="HTH_MERR"/>
    <property type="match status" value="1"/>
</dbReference>
<feature type="compositionally biased region" description="Low complexity" evidence="1">
    <location>
        <begin position="150"/>
        <end position="169"/>
    </location>
</feature>
<dbReference type="Pfam" id="PF13411">
    <property type="entry name" value="MerR_1"/>
    <property type="match status" value="1"/>
</dbReference>
<evidence type="ECO:0000256" key="1">
    <source>
        <dbReference type="SAM" id="MobiDB-lite"/>
    </source>
</evidence>
<dbReference type="PROSITE" id="PS50937">
    <property type="entry name" value="HTH_MERR_2"/>
    <property type="match status" value="1"/>
</dbReference>
<organism evidence="3 4">
    <name type="scientific">Pseudosulfitobacter pseudonitzschiae</name>
    <dbReference type="NCBI Taxonomy" id="1402135"/>
    <lineage>
        <taxon>Bacteria</taxon>
        <taxon>Pseudomonadati</taxon>
        <taxon>Pseudomonadota</taxon>
        <taxon>Alphaproteobacteria</taxon>
        <taxon>Rhodobacterales</taxon>
        <taxon>Roseobacteraceae</taxon>
        <taxon>Pseudosulfitobacter</taxon>
    </lineage>
</organism>
<sequence>MSKSPDAFRTISEVADWLGVQAHVLRFWESKFSQVKPVKRAGGRRYYRPVDMLLLGGIRKLLHDDGLTIKGVQKILREQGMAYVSDLSLPLDDDTMEAIDAASAQIPPAPFAAPPPPEPEPMAGEVVDFPPVTPPEPPVAQPEVADEAKTTTPDTPADAPDADFASEPPAAAPPPVTPDEVVDLQETAQNPDSDLTAEPEDAPTHEAVAEDTGERAQANQAVEAAEPDIAAAPAETDPAPEDTPADQNPDQNAVPAFLSSSKMTADEDTTEQAAPTTPPTPKPRVVDAPDPPAEDQIDVSASLLATLARVKRIAPEQQKSLRPLLAQLASLRDRMAAGNTPRSKE</sequence>
<evidence type="ECO:0000259" key="2">
    <source>
        <dbReference type="PROSITE" id="PS50937"/>
    </source>
</evidence>
<feature type="compositionally biased region" description="Pro residues" evidence="1">
    <location>
        <begin position="107"/>
        <end position="120"/>
    </location>
</feature>
<name>A0A221JZC5_9RHOB</name>
<dbReference type="InterPro" id="IPR000551">
    <property type="entry name" value="MerR-type_HTH_dom"/>
</dbReference>
<dbReference type="CDD" id="cd04765">
    <property type="entry name" value="HTH_MlrA-like_sg2"/>
    <property type="match status" value="1"/>
</dbReference>
<dbReference type="EMBL" id="CP022415">
    <property type="protein sequence ID" value="ASM72101.1"/>
    <property type="molecule type" value="Genomic_DNA"/>
</dbReference>
<feature type="region of interest" description="Disordered" evidence="1">
    <location>
        <begin position="106"/>
        <end position="295"/>
    </location>
</feature>
<dbReference type="RefSeq" id="WP_089420058.1">
    <property type="nucleotide sequence ID" value="NZ_CP022415.1"/>
</dbReference>
<dbReference type="Gene3D" id="1.10.1660.10">
    <property type="match status" value="1"/>
</dbReference>
<dbReference type="GO" id="GO:0003677">
    <property type="term" value="F:DNA binding"/>
    <property type="evidence" value="ECO:0007669"/>
    <property type="project" value="InterPro"/>
</dbReference>
<feature type="compositionally biased region" description="Low complexity" evidence="1">
    <location>
        <begin position="121"/>
        <end position="130"/>
    </location>
</feature>
<evidence type="ECO:0000313" key="3">
    <source>
        <dbReference type="EMBL" id="ASM72101.1"/>
    </source>
</evidence>
<gene>
    <name evidence="3" type="ORF">SULPSESMR1_01281</name>
</gene>
<dbReference type="Proteomes" id="UP000199754">
    <property type="component" value="Chromosome"/>
</dbReference>
<proteinExistence type="predicted"/>
<keyword evidence="4" id="KW-1185">Reference proteome</keyword>
<dbReference type="SUPFAM" id="SSF46955">
    <property type="entry name" value="Putative DNA-binding domain"/>
    <property type="match status" value="1"/>
</dbReference>
<feature type="compositionally biased region" description="Pro residues" evidence="1">
    <location>
        <begin position="131"/>
        <end position="140"/>
    </location>
</feature>
<reference evidence="3 4" key="1">
    <citation type="submission" date="2017-07" db="EMBL/GenBank/DDBJ databases">
        <title>Genome Sequence of Sulfitobacter pseudonitzschiae Strain SMR1 Isolated from a culture of the Diatom Skeletonema marinoi.</title>
        <authorList>
            <person name="Topel M."/>
            <person name="Pinder M.I.M."/>
            <person name="Johansson O.N."/>
            <person name="Kourtchenko O."/>
            <person name="Godhe A."/>
            <person name="Clarke A.K."/>
        </authorList>
    </citation>
    <scope>NUCLEOTIDE SEQUENCE [LARGE SCALE GENOMIC DNA]</scope>
    <source>
        <strain evidence="3 4">SMR1</strain>
    </source>
</reference>
<dbReference type="KEGG" id="spse:SULPSESMR1_01281"/>
<dbReference type="InterPro" id="IPR009061">
    <property type="entry name" value="DNA-bd_dom_put_sf"/>
</dbReference>
<dbReference type="GO" id="GO:0006355">
    <property type="term" value="P:regulation of DNA-templated transcription"/>
    <property type="evidence" value="ECO:0007669"/>
    <property type="project" value="InterPro"/>
</dbReference>
<dbReference type="OrthoDB" id="9810140at2"/>
<feature type="domain" description="HTH merR-type" evidence="2">
    <location>
        <begin position="10"/>
        <end position="78"/>
    </location>
</feature>
<accession>A0A221JZC5</accession>
<feature type="compositionally biased region" description="Low complexity" evidence="1">
    <location>
        <begin position="223"/>
        <end position="237"/>
    </location>
</feature>
<dbReference type="AlphaFoldDB" id="A0A221JZC5"/>
<feature type="compositionally biased region" description="Basic and acidic residues" evidence="1">
    <location>
        <begin position="202"/>
        <end position="214"/>
    </location>
</feature>
<evidence type="ECO:0000313" key="4">
    <source>
        <dbReference type="Proteomes" id="UP000199754"/>
    </source>
</evidence>
<protein>
    <submittedName>
        <fullName evidence="3">MerR HTH family regulatory protein</fullName>
    </submittedName>
</protein>